<feature type="compositionally biased region" description="Polar residues" evidence="1">
    <location>
        <begin position="65"/>
        <end position="83"/>
    </location>
</feature>
<evidence type="ECO:0000313" key="2">
    <source>
        <dbReference type="EMBL" id="CAD7703476.1"/>
    </source>
</evidence>
<protein>
    <recommendedName>
        <fullName evidence="4">USP domain-containing protein</fullName>
    </recommendedName>
</protein>
<feature type="region of interest" description="Disordered" evidence="1">
    <location>
        <begin position="43"/>
        <end position="143"/>
    </location>
</feature>
<dbReference type="Proteomes" id="UP000708148">
    <property type="component" value="Unassembled WGS sequence"/>
</dbReference>
<organism evidence="2 3">
    <name type="scientific">Ostreobium quekettii</name>
    <dbReference type="NCBI Taxonomy" id="121088"/>
    <lineage>
        <taxon>Eukaryota</taxon>
        <taxon>Viridiplantae</taxon>
        <taxon>Chlorophyta</taxon>
        <taxon>core chlorophytes</taxon>
        <taxon>Ulvophyceae</taxon>
        <taxon>TCBD clade</taxon>
        <taxon>Bryopsidales</taxon>
        <taxon>Ostreobineae</taxon>
        <taxon>Ostreobiaceae</taxon>
        <taxon>Ostreobium</taxon>
    </lineage>
</organism>
<evidence type="ECO:0000313" key="3">
    <source>
        <dbReference type="Proteomes" id="UP000708148"/>
    </source>
</evidence>
<dbReference type="Gene3D" id="3.90.70.10">
    <property type="entry name" value="Cysteine proteinases"/>
    <property type="match status" value="1"/>
</dbReference>
<dbReference type="EMBL" id="CAJHUC010002250">
    <property type="protein sequence ID" value="CAD7703476.1"/>
    <property type="molecule type" value="Genomic_DNA"/>
</dbReference>
<dbReference type="InterPro" id="IPR003903">
    <property type="entry name" value="UIM_dom"/>
</dbReference>
<evidence type="ECO:0008006" key="4">
    <source>
        <dbReference type="Google" id="ProtNLM"/>
    </source>
</evidence>
<accession>A0A8S1J723</accession>
<dbReference type="PROSITE" id="PS50330">
    <property type="entry name" value="UIM"/>
    <property type="match status" value="1"/>
</dbReference>
<dbReference type="SUPFAM" id="SSF54001">
    <property type="entry name" value="Cysteine proteinases"/>
    <property type="match status" value="1"/>
</dbReference>
<name>A0A8S1J723_9CHLO</name>
<dbReference type="OrthoDB" id="361536at2759"/>
<keyword evidence="3" id="KW-1185">Reference proteome</keyword>
<dbReference type="SMART" id="SM00726">
    <property type="entry name" value="UIM"/>
    <property type="match status" value="2"/>
</dbReference>
<dbReference type="AlphaFoldDB" id="A0A8S1J723"/>
<feature type="non-terminal residue" evidence="2">
    <location>
        <position position="174"/>
    </location>
</feature>
<comment type="caution">
    <text evidence="2">The sequence shown here is derived from an EMBL/GenBank/DDBJ whole genome shotgun (WGS) entry which is preliminary data.</text>
</comment>
<gene>
    <name evidence="2" type="ORF">OSTQU699_LOCUS8833</name>
</gene>
<evidence type="ECO:0000256" key="1">
    <source>
        <dbReference type="SAM" id="MobiDB-lite"/>
    </source>
</evidence>
<feature type="compositionally biased region" description="Basic and acidic residues" evidence="1">
    <location>
        <begin position="100"/>
        <end position="114"/>
    </location>
</feature>
<sequence>MRVPQELKIEDGRIVAEPSQRRFTYSFDNRDSSIEKGSINVWSEAPRTQDEEESMVKRALAESLGESTAQDGQDGTNWKSTAPGSAREEEAQLEQALRISEQEFEKSSQHDSPREVASQCDLPPLEVFEGKGSLKEDDDSGSVANGEYKLCAYITHKGGSVLCGHYTAHVTGSM</sequence>
<reference evidence="2" key="1">
    <citation type="submission" date="2020-12" db="EMBL/GenBank/DDBJ databases">
        <authorList>
            <person name="Iha C."/>
        </authorList>
    </citation>
    <scope>NUCLEOTIDE SEQUENCE</scope>
</reference>
<proteinExistence type="predicted"/>
<dbReference type="CDD" id="cd02257">
    <property type="entry name" value="Peptidase_C19"/>
    <property type="match status" value="1"/>
</dbReference>
<dbReference type="InterPro" id="IPR038765">
    <property type="entry name" value="Papain-like_cys_pep_sf"/>
</dbReference>